<dbReference type="PANTHER" id="PTHR33606:SF3">
    <property type="entry name" value="PROTEIN YCII"/>
    <property type="match status" value="1"/>
</dbReference>
<dbReference type="PANTHER" id="PTHR33606">
    <property type="entry name" value="PROTEIN YCII"/>
    <property type="match status" value="1"/>
</dbReference>
<dbReference type="AlphaFoldDB" id="A0A1L3ZSQ6"/>
<feature type="domain" description="YCII-related" evidence="2">
    <location>
        <begin position="4"/>
        <end position="86"/>
    </location>
</feature>
<reference evidence="4" key="1">
    <citation type="submission" date="2016-11" db="EMBL/GenBank/DDBJ databases">
        <title>Complete Genome Sequence of alachlor-degrading Sphingomonas sp. strain JJ-A5.</title>
        <authorList>
            <person name="Lee H."/>
            <person name="Ka J.-O."/>
        </authorList>
    </citation>
    <scope>NUCLEOTIDE SEQUENCE [LARGE SCALE GENOMIC DNA]</scope>
    <source>
        <strain evidence="4">JJ-A5</strain>
    </source>
</reference>
<dbReference type="Pfam" id="PF03795">
    <property type="entry name" value="YCII"/>
    <property type="match status" value="1"/>
</dbReference>
<dbReference type="Proteomes" id="UP000182063">
    <property type="component" value="Chromosome"/>
</dbReference>
<proteinExistence type="inferred from homology"/>
<dbReference type="OrthoDB" id="2293521at2"/>
<evidence type="ECO:0000313" key="3">
    <source>
        <dbReference type="EMBL" id="API58648.1"/>
    </source>
</evidence>
<dbReference type="SUPFAM" id="SSF54909">
    <property type="entry name" value="Dimeric alpha+beta barrel"/>
    <property type="match status" value="1"/>
</dbReference>
<evidence type="ECO:0000256" key="1">
    <source>
        <dbReference type="ARBA" id="ARBA00007689"/>
    </source>
</evidence>
<dbReference type="InterPro" id="IPR005545">
    <property type="entry name" value="YCII"/>
</dbReference>
<dbReference type="EMBL" id="CP018221">
    <property type="protein sequence ID" value="API58648.1"/>
    <property type="molecule type" value="Genomic_DNA"/>
</dbReference>
<sequence>MAYFAFMGIDRIGSGPVRERSRDAHRAHLRTRHADCTFVSGGPLLDTVAGEMVGSLLIFEAASRADVERVIAGDPYILADLFVRTELHVLHWTVGAPPAHAGSCLNKRRG</sequence>
<evidence type="ECO:0000259" key="2">
    <source>
        <dbReference type="Pfam" id="PF03795"/>
    </source>
</evidence>
<organism evidence="3 4">
    <name type="scientific">Tardibacter chloracetimidivorans</name>
    <dbReference type="NCBI Taxonomy" id="1921510"/>
    <lineage>
        <taxon>Bacteria</taxon>
        <taxon>Pseudomonadati</taxon>
        <taxon>Pseudomonadota</taxon>
        <taxon>Alphaproteobacteria</taxon>
        <taxon>Sphingomonadales</taxon>
        <taxon>Sphingomonadaceae</taxon>
        <taxon>Tardibacter</taxon>
    </lineage>
</organism>
<dbReference type="RefSeq" id="WP_072596210.1">
    <property type="nucleotide sequence ID" value="NZ_CP018221.1"/>
</dbReference>
<accession>A0A1L3ZSQ6</accession>
<evidence type="ECO:0000313" key="4">
    <source>
        <dbReference type="Proteomes" id="UP000182063"/>
    </source>
</evidence>
<keyword evidence="4" id="KW-1185">Reference proteome</keyword>
<dbReference type="KEGG" id="sphj:BSL82_04415"/>
<dbReference type="InterPro" id="IPR011008">
    <property type="entry name" value="Dimeric_a/b-barrel"/>
</dbReference>
<comment type="similarity">
    <text evidence="1">Belongs to the YciI family.</text>
</comment>
<dbReference type="STRING" id="1921510.BSL82_04415"/>
<protein>
    <recommendedName>
        <fullName evidence="2">YCII-related domain-containing protein</fullName>
    </recommendedName>
</protein>
<name>A0A1L3ZSQ6_9SPHN</name>
<gene>
    <name evidence="3" type="ORF">BSL82_04415</name>
</gene>
<dbReference type="InterPro" id="IPR051807">
    <property type="entry name" value="Sec-metab_biosynth-assoc"/>
</dbReference>
<dbReference type="Gene3D" id="3.30.70.1060">
    <property type="entry name" value="Dimeric alpha+beta barrel"/>
    <property type="match status" value="1"/>
</dbReference>